<comment type="caution">
    <text evidence="2">The sequence shown here is derived from an EMBL/GenBank/DDBJ whole genome shotgun (WGS) entry which is preliminary data.</text>
</comment>
<feature type="compositionally biased region" description="Low complexity" evidence="1">
    <location>
        <begin position="59"/>
        <end position="72"/>
    </location>
</feature>
<dbReference type="EMBL" id="JARBHA010000004">
    <property type="protein sequence ID" value="KAJ9702909.1"/>
    <property type="molecule type" value="Genomic_DNA"/>
</dbReference>
<reference evidence="2 3" key="1">
    <citation type="journal article" date="2023" name="BMC Biotechnol.">
        <title>Vitis rotundifolia cv Carlos genome sequencing.</title>
        <authorList>
            <person name="Huff M."/>
            <person name="Hulse-Kemp A."/>
            <person name="Scheffler B."/>
            <person name="Youngblood R."/>
            <person name="Simpson S."/>
            <person name="Babiker E."/>
            <person name="Staton M."/>
        </authorList>
    </citation>
    <scope>NUCLEOTIDE SEQUENCE [LARGE SCALE GENOMIC DNA]</scope>
    <source>
        <tissue evidence="2">Leaf</tissue>
    </source>
</reference>
<sequence length="173" mass="19718">MEMEMERSSSMSLRVIQQAKEELEMLEAQHPNRFHSLKLDLKSFIFLHSQNLFLNSNCNSNTSSSSPSSSQCPHHKMPSAISSSATTQGSLLLLLLHHHHHPSVMLLIVVNLFLVYETASSNSSRKRKRGTFDDEESNQKFQRVDGDRVDVVLKRAEVCLQKIQDLKTNFFCS</sequence>
<protein>
    <submittedName>
        <fullName evidence="2">Uncharacterized protein</fullName>
    </submittedName>
</protein>
<keyword evidence="3" id="KW-1185">Reference proteome</keyword>
<accession>A0AA39E0M4</accession>
<dbReference type="AlphaFoldDB" id="A0AA39E0M4"/>
<evidence type="ECO:0000313" key="3">
    <source>
        <dbReference type="Proteomes" id="UP001168098"/>
    </source>
</evidence>
<gene>
    <name evidence="2" type="ORF">PVL29_004584</name>
</gene>
<evidence type="ECO:0000256" key="1">
    <source>
        <dbReference type="SAM" id="MobiDB-lite"/>
    </source>
</evidence>
<dbReference type="Proteomes" id="UP001168098">
    <property type="component" value="Unassembled WGS sequence"/>
</dbReference>
<evidence type="ECO:0000313" key="2">
    <source>
        <dbReference type="EMBL" id="KAJ9702909.1"/>
    </source>
</evidence>
<organism evidence="2 3">
    <name type="scientific">Vitis rotundifolia</name>
    <name type="common">Muscadine grape</name>
    <dbReference type="NCBI Taxonomy" id="103349"/>
    <lineage>
        <taxon>Eukaryota</taxon>
        <taxon>Viridiplantae</taxon>
        <taxon>Streptophyta</taxon>
        <taxon>Embryophyta</taxon>
        <taxon>Tracheophyta</taxon>
        <taxon>Spermatophyta</taxon>
        <taxon>Magnoliopsida</taxon>
        <taxon>eudicotyledons</taxon>
        <taxon>Gunneridae</taxon>
        <taxon>Pentapetalae</taxon>
        <taxon>rosids</taxon>
        <taxon>Vitales</taxon>
        <taxon>Vitaceae</taxon>
        <taxon>Viteae</taxon>
        <taxon>Vitis</taxon>
    </lineage>
</organism>
<feature type="region of interest" description="Disordered" evidence="1">
    <location>
        <begin position="59"/>
        <end position="81"/>
    </location>
</feature>
<name>A0AA39E0M4_VITRO</name>
<proteinExistence type="predicted"/>